<feature type="region of interest" description="Disordered" evidence="13">
    <location>
        <begin position="48"/>
        <end position="78"/>
    </location>
</feature>
<gene>
    <name evidence="16" type="ORF">WR25_25662</name>
</gene>
<feature type="transmembrane region" description="Helical" evidence="14">
    <location>
        <begin position="15"/>
        <end position="38"/>
    </location>
</feature>
<keyword evidence="4 11" id="KW-0812">Transmembrane</keyword>
<dbReference type="Proteomes" id="UP000218231">
    <property type="component" value="Unassembled WGS sequence"/>
</dbReference>
<evidence type="ECO:0000256" key="10">
    <source>
        <dbReference type="ARBA" id="ARBA00023157"/>
    </source>
</evidence>
<dbReference type="Pfam" id="PF00153">
    <property type="entry name" value="Mito_carr"/>
    <property type="match status" value="4"/>
</dbReference>
<feature type="domain" description="Saposin B-type" evidence="15">
    <location>
        <begin position="370"/>
        <end position="455"/>
    </location>
</feature>
<evidence type="ECO:0000256" key="8">
    <source>
        <dbReference type="ARBA" id="ARBA00023128"/>
    </source>
</evidence>
<dbReference type="SUPFAM" id="SSF103506">
    <property type="entry name" value="Mitochondrial carrier"/>
    <property type="match status" value="1"/>
</dbReference>
<dbReference type="EMBL" id="LIAE01010646">
    <property type="protein sequence ID" value="PAV57285.1"/>
    <property type="molecule type" value="Genomic_DNA"/>
</dbReference>
<dbReference type="InterPro" id="IPR011001">
    <property type="entry name" value="Saposin-like"/>
</dbReference>
<keyword evidence="5" id="KW-0677">Repeat</keyword>
<feature type="transmembrane region" description="Helical" evidence="14">
    <location>
        <begin position="187"/>
        <end position="211"/>
    </location>
</feature>
<keyword evidence="3 12" id="KW-0813">Transport</keyword>
<evidence type="ECO:0000256" key="7">
    <source>
        <dbReference type="ARBA" id="ARBA00022989"/>
    </source>
</evidence>
<evidence type="ECO:0000256" key="1">
    <source>
        <dbReference type="ARBA" id="ARBA00004448"/>
    </source>
</evidence>
<feature type="transmembrane region" description="Helical" evidence="14">
    <location>
        <begin position="239"/>
        <end position="261"/>
    </location>
</feature>
<evidence type="ECO:0000256" key="4">
    <source>
        <dbReference type="ARBA" id="ARBA00022692"/>
    </source>
</evidence>
<keyword evidence="10" id="KW-1015">Disulfide bond</keyword>
<dbReference type="PANTHER" id="PTHR45829:SF4">
    <property type="entry name" value="MITOCHONDRIAL CARRIER PROTEIN RIM2"/>
    <property type="match status" value="1"/>
</dbReference>
<evidence type="ECO:0000259" key="15">
    <source>
        <dbReference type="PROSITE" id="PS50015"/>
    </source>
</evidence>
<dbReference type="GO" id="GO:0015218">
    <property type="term" value="F:pyrimidine nucleotide transmembrane transporter activity"/>
    <property type="evidence" value="ECO:0007669"/>
    <property type="project" value="InterPro"/>
</dbReference>
<dbReference type="STRING" id="2018661.A0A2A2J6M3"/>
<evidence type="ECO:0000256" key="5">
    <source>
        <dbReference type="ARBA" id="ARBA00022737"/>
    </source>
</evidence>
<comment type="similarity">
    <text evidence="2 12">Belongs to the mitochondrial carrier (TC 2.A.29) family.</text>
</comment>
<dbReference type="Gene3D" id="1.50.40.10">
    <property type="entry name" value="Mitochondrial carrier domain"/>
    <property type="match status" value="2"/>
</dbReference>
<evidence type="ECO:0000256" key="14">
    <source>
        <dbReference type="SAM" id="Phobius"/>
    </source>
</evidence>
<sequence>MSGNSGGMFMDREALIHFIGGAAGGTAGTAITCPLEVIKTRMQSSRGIIPTAPSTSQGNQHTTSSHGHSNGGGQKPNGYSRFSPSFVGRMGIPLIRVQADRLSMPMIDVARFSSRVGDIDPNIRERRSFMVFRYFTHIWRHEGFSALYKGLIPNLIGVAPSKAVYFYTYSTSKRYWNDSDIFVPNSAIVHMVSAGSAGFVAATAVNPIWLVKTRLQLHEGKIGILQMIRRVYKREGIRGFYRGVTASYAGVSETMIQFVIYEQLRGIAMQLSRAEEDENGNPTSDKGKIDFLRFMAAGGIAKLFACIIAYPHEVVRTRLREESDVKRGFFSTLYGLYKEGWKNMYRGLSVQTKPDIDSSDEPRDQNDLVHNLVCHTCQHVVMDAIEYVDGEAKINEEFVVDFCERVGGIIAGSAATVACNFYIKARLDKFIRYFGDAKSEHMLATSICRTVSACH</sequence>
<dbReference type="InterPro" id="IPR008139">
    <property type="entry name" value="SaposinB_dom"/>
</dbReference>
<feature type="compositionally biased region" description="Polar residues" evidence="13">
    <location>
        <begin position="48"/>
        <end position="57"/>
    </location>
</feature>
<dbReference type="InterPro" id="IPR002067">
    <property type="entry name" value="MCP"/>
</dbReference>
<dbReference type="InterPro" id="IPR018108">
    <property type="entry name" value="MCP_transmembrane"/>
</dbReference>
<feature type="transmembrane region" description="Helical" evidence="14">
    <location>
        <begin position="146"/>
        <end position="167"/>
    </location>
</feature>
<comment type="subcellular location">
    <subcellularLocation>
        <location evidence="1">Mitochondrion inner membrane</location>
        <topology evidence="1">Multi-pass membrane protein</topology>
    </subcellularLocation>
</comment>
<keyword evidence="6" id="KW-0999">Mitochondrion inner membrane</keyword>
<reference evidence="16 17" key="1">
    <citation type="journal article" date="2017" name="Curr. Biol.">
        <title>Genome architecture and evolution of a unichromosomal asexual nematode.</title>
        <authorList>
            <person name="Fradin H."/>
            <person name="Zegar C."/>
            <person name="Gutwein M."/>
            <person name="Lucas J."/>
            <person name="Kovtun M."/>
            <person name="Corcoran D."/>
            <person name="Baugh L.R."/>
            <person name="Kiontke K."/>
            <person name="Gunsalus K."/>
            <person name="Fitch D.H."/>
            <person name="Piano F."/>
        </authorList>
    </citation>
    <scope>NUCLEOTIDE SEQUENCE [LARGE SCALE GENOMIC DNA]</scope>
    <source>
        <strain evidence="16">PF1309</strain>
    </source>
</reference>
<dbReference type="PROSITE" id="PS50015">
    <property type="entry name" value="SAP_B"/>
    <property type="match status" value="1"/>
</dbReference>
<feature type="compositionally biased region" description="Low complexity" evidence="13">
    <location>
        <begin position="58"/>
        <end position="68"/>
    </location>
</feature>
<evidence type="ECO:0000256" key="2">
    <source>
        <dbReference type="ARBA" id="ARBA00006375"/>
    </source>
</evidence>
<feature type="repeat" description="Solcar" evidence="11">
    <location>
        <begin position="12"/>
        <end position="175"/>
    </location>
</feature>
<feature type="repeat" description="Solcar" evidence="11">
    <location>
        <begin position="289"/>
        <end position="372"/>
    </location>
</feature>
<dbReference type="SUPFAM" id="SSF47862">
    <property type="entry name" value="Saposin"/>
    <property type="match status" value="1"/>
</dbReference>
<evidence type="ECO:0000313" key="16">
    <source>
        <dbReference type="EMBL" id="PAV57285.1"/>
    </source>
</evidence>
<dbReference type="OrthoDB" id="269120at2759"/>
<dbReference type="PANTHER" id="PTHR45829">
    <property type="entry name" value="MITOCHONDRIAL CARRIER PROTEIN RIM2"/>
    <property type="match status" value="1"/>
</dbReference>
<dbReference type="InterPro" id="IPR023395">
    <property type="entry name" value="MCP_dom_sf"/>
</dbReference>
<keyword evidence="9 11" id="KW-0472">Membrane</keyword>
<dbReference type="InterPro" id="IPR049562">
    <property type="entry name" value="SLC25A33/36-like"/>
</dbReference>
<keyword evidence="17" id="KW-1185">Reference proteome</keyword>
<evidence type="ECO:0000256" key="9">
    <source>
        <dbReference type="ARBA" id="ARBA00023136"/>
    </source>
</evidence>
<keyword evidence="8" id="KW-0496">Mitochondrion</keyword>
<keyword evidence="7 14" id="KW-1133">Transmembrane helix</keyword>
<evidence type="ECO:0000256" key="13">
    <source>
        <dbReference type="SAM" id="MobiDB-lite"/>
    </source>
</evidence>
<protein>
    <recommendedName>
        <fullName evidence="15">Saposin B-type domain-containing protein</fullName>
    </recommendedName>
</protein>
<comment type="caution">
    <text evidence="16">The sequence shown here is derived from an EMBL/GenBank/DDBJ whole genome shotgun (WGS) entry which is preliminary data.</text>
</comment>
<organism evidence="16 17">
    <name type="scientific">Diploscapter pachys</name>
    <dbReference type="NCBI Taxonomy" id="2018661"/>
    <lineage>
        <taxon>Eukaryota</taxon>
        <taxon>Metazoa</taxon>
        <taxon>Ecdysozoa</taxon>
        <taxon>Nematoda</taxon>
        <taxon>Chromadorea</taxon>
        <taxon>Rhabditida</taxon>
        <taxon>Rhabditina</taxon>
        <taxon>Rhabditomorpha</taxon>
        <taxon>Rhabditoidea</taxon>
        <taxon>Rhabditidae</taxon>
        <taxon>Diploscapter</taxon>
    </lineage>
</organism>
<evidence type="ECO:0000256" key="6">
    <source>
        <dbReference type="ARBA" id="ARBA00022792"/>
    </source>
</evidence>
<feature type="repeat" description="Solcar" evidence="11">
    <location>
        <begin position="185"/>
        <end position="267"/>
    </location>
</feature>
<dbReference type="AlphaFoldDB" id="A0A2A2J6M3"/>
<dbReference type="GO" id="GO:0005743">
    <property type="term" value="C:mitochondrial inner membrane"/>
    <property type="evidence" value="ECO:0007669"/>
    <property type="project" value="UniProtKB-SubCell"/>
</dbReference>
<dbReference type="PROSITE" id="PS50920">
    <property type="entry name" value="SOLCAR"/>
    <property type="match status" value="3"/>
</dbReference>
<evidence type="ECO:0000256" key="12">
    <source>
        <dbReference type="RuleBase" id="RU000488"/>
    </source>
</evidence>
<name>A0A2A2J6M3_9BILA</name>
<dbReference type="PRINTS" id="PR00784">
    <property type="entry name" value="MTUNCOUPLING"/>
</dbReference>
<evidence type="ECO:0000256" key="11">
    <source>
        <dbReference type="PROSITE-ProRule" id="PRU00282"/>
    </source>
</evidence>
<accession>A0A2A2J6M3</accession>
<proteinExistence type="inferred from homology"/>
<evidence type="ECO:0000313" key="17">
    <source>
        <dbReference type="Proteomes" id="UP000218231"/>
    </source>
</evidence>
<dbReference type="GO" id="GO:1990519">
    <property type="term" value="P:pyrimidine nucleotide import into mitochondrion"/>
    <property type="evidence" value="ECO:0007669"/>
    <property type="project" value="TreeGrafter"/>
</dbReference>
<evidence type="ECO:0000256" key="3">
    <source>
        <dbReference type="ARBA" id="ARBA00022448"/>
    </source>
</evidence>